<dbReference type="OrthoDB" id="431825at2759"/>
<feature type="domain" description="ESF1 RRM" evidence="7">
    <location>
        <begin position="199"/>
        <end position="296"/>
    </location>
</feature>
<feature type="compositionally biased region" description="Basic and acidic residues" evidence="5">
    <location>
        <begin position="731"/>
        <end position="742"/>
    </location>
</feature>
<feature type="compositionally biased region" description="Acidic residues" evidence="5">
    <location>
        <begin position="677"/>
        <end position="690"/>
    </location>
</feature>
<feature type="compositionally biased region" description="Basic and acidic residues" evidence="5">
    <location>
        <begin position="754"/>
        <end position="773"/>
    </location>
</feature>
<keyword evidence="3" id="KW-0175">Coiled coil</keyword>
<feature type="compositionally biased region" description="Basic and acidic residues" evidence="5">
    <location>
        <begin position="629"/>
        <end position="640"/>
    </location>
</feature>
<dbReference type="InterPro" id="IPR039754">
    <property type="entry name" value="Esf1"/>
</dbReference>
<feature type="region of interest" description="Disordered" evidence="5">
    <location>
        <begin position="816"/>
        <end position="876"/>
    </location>
</feature>
<sequence length="876" mass="96623">MPPTDARFARLQTDPRFRKPKQKNLKVEIDERFRDVLESEEFGGGGAQAKAAGKGKGRAVDKRGRPLASSHQQDQLKRFYRLRSASPSGDAEGEGTGFIDYARGEGVLPSSGSEDEDDNDESEIEDEELEIGGKASRPRLDLGLGDNLSDESDDDEGSHLEIDLSEDDNEPVSAFPPEIEGEEGEEDEEEEDQPTIEPTTRIAAVNLDWDNLRAGDLFAVFNSFLKMGSSSGRGKKGASEAIEGKLLSGGAGGGVFLEKKKKGEKKRRGKEEIVVRGQEDHDDDEEEEADEDEDDDDELEEGDSFGEVESVDEADDIEDRSLAGSDEDVSGGEDDDDDDSYKSEPDYGNLDTLDNLDNLEILSDASSNAGSEDIDMDKLRQYQLERLRYFYAVATFSTIEAASHVMLECDGTEFERTANVMDLSYVPDGMEFDEDEMKDEATKEPKGYRGNDFVTDALRHSKVKLTWDQDDPNRAKLTRRTLTRDEIEEQDFKAFIASSESESSDDEGPVVDSVPGDLSAMGRPALSSSSGVQDKADKGKGLDKKSKKAAMKERTAKLRALLLSGGKGKKGKGGAGAGDGDGDEEGEGGGMEITFKPALSGELAGDEENMTTLERYQMRLKEKKARKKEKAELRRATKEGGDDDDSKSDSAPNSKAKGKGKDKDKTQSKVKSKAAEDDFFGEDDEDEAEDQHDQHLGQQRGKARNGTLPEPDDDDDENLHEDLVGGSAHFSMKDILKAEKSEGKKRRRKKASKLRKEAEAEAAGRTREVELGKEDWKIDVRDPRFKALHEEAEFAIDPSNPHFTKSSAMKELLAERTRVRKRKESKSTPNGESSRPLAQPPSANGPGSREKDLGQLVQSVKRKMDQNQHRKKRSRK</sequence>
<dbReference type="STRING" id="1890683.A0A427XYF7"/>
<evidence type="ECO:0000313" key="8">
    <source>
        <dbReference type="EMBL" id="RSH83745.1"/>
    </source>
</evidence>
<dbReference type="AlphaFoldDB" id="A0A427XYF7"/>
<dbReference type="GO" id="GO:0003723">
    <property type="term" value="F:RNA binding"/>
    <property type="evidence" value="ECO:0007669"/>
    <property type="project" value="TreeGrafter"/>
</dbReference>
<feature type="domain" description="ESF1 RRM" evidence="7">
    <location>
        <begin position="366"/>
        <end position="442"/>
    </location>
</feature>
<feature type="compositionally biased region" description="Basic and acidic residues" evidence="5">
    <location>
        <begin position="534"/>
        <end position="556"/>
    </location>
</feature>
<evidence type="ECO:0000256" key="1">
    <source>
        <dbReference type="ARBA" id="ARBA00004604"/>
    </source>
</evidence>
<feature type="compositionally biased region" description="Acidic residues" evidence="5">
    <location>
        <begin position="280"/>
        <end position="318"/>
    </location>
</feature>
<dbReference type="GO" id="GO:0005730">
    <property type="term" value="C:nucleolus"/>
    <property type="evidence" value="ECO:0007669"/>
    <property type="project" value="UniProtKB-SubCell"/>
</dbReference>
<feature type="region of interest" description="Disordered" evidence="5">
    <location>
        <begin position="245"/>
        <end position="353"/>
    </location>
</feature>
<feature type="compositionally biased region" description="Acidic residues" evidence="5">
    <location>
        <begin position="710"/>
        <end position="719"/>
    </location>
</feature>
<protein>
    <submittedName>
        <fullName evidence="8">Pre-rRNA-processing protein esf1</fullName>
    </submittedName>
</protein>
<feature type="region of interest" description="Disordered" evidence="5">
    <location>
        <begin position="497"/>
        <end position="773"/>
    </location>
</feature>
<gene>
    <name evidence="8" type="primary">ESF1</name>
    <name evidence="8" type="ORF">EHS25_005360</name>
</gene>
<evidence type="ECO:0000256" key="5">
    <source>
        <dbReference type="SAM" id="MobiDB-lite"/>
    </source>
</evidence>
<dbReference type="PANTHER" id="PTHR12202:SF0">
    <property type="entry name" value="ESF1 HOMOLOG"/>
    <property type="match status" value="1"/>
</dbReference>
<proteinExistence type="inferred from homology"/>
<accession>A0A427XYF7</accession>
<organism evidence="8 9">
    <name type="scientific">Saitozyma podzolica</name>
    <dbReference type="NCBI Taxonomy" id="1890683"/>
    <lineage>
        <taxon>Eukaryota</taxon>
        <taxon>Fungi</taxon>
        <taxon>Dikarya</taxon>
        <taxon>Basidiomycota</taxon>
        <taxon>Agaricomycotina</taxon>
        <taxon>Tremellomycetes</taxon>
        <taxon>Tremellales</taxon>
        <taxon>Trimorphomycetaceae</taxon>
        <taxon>Saitozyma</taxon>
    </lineage>
</organism>
<dbReference type="InterPro" id="IPR012580">
    <property type="entry name" value="NUC153"/>
</dbReference>
<feature type="region of interest" description="Disordered" evidence="5">
    <location>
        <begin position="1"/>
        <end position="23"/>
    </location>
</feature>
<evidence type="ECO:0000313" key="9">
    <source>
        <dbReference type="Proteomes" id="UP000279259"/>
    </source>
</evidence>
<evidence type="ECO:0000259" key="6">
    <source>
        <dbReference type="Pfam" id="PF08159"/>
    </source>
</evidence>
<dbReference type="GO" id="GO:0006364">
    <property type="term" value="P:rRNA processing"/>
    <property type="evidence" value="ECO:0007669"/>
    <property type="project" value="InterPro"/>
</dbReference>
<feature type="compositionally biased region" description="Basic and acidic residues" evidence="5">
    <location>
        <begin position="269"/>
        <end position="279"/>
    </location>
</feature>
<evidence type="ECO:0000256" key="4">
    <source>
        <dbReference type="ARBA" id="ARBA00023242"/>
    </source>
</evidence>
<feature type="domain" description="NUC153" evidence="6">
    <location>
        <begin position="782"/>
        <end position="810"/>
    </location>
</feature>
<reference evidence="8 9" key="1">
    <citation type="submission" date="2018-11" db="EMBL/GenBank/DDBJ databases">
        <title>Genome sequence of Saitozyma podzolica DSM 27192.</title>
        <authorList>
            <person name="Aliyu H."/>
            <person name="Gorte O."/>
            <person name="Ochsenreither K."/>
        </authorList>
    </citation>
    <scope>NUCLEOTIDE SEQUENCE [LARGE SCALE GENOMIC DNA]</scope>
    <source>
        <strain evidence="8 9">DSM 27192</strain>
    </source>
</reference>
<name>A0A427XYF7_9TREE</name>
<comment type="caution">
    <text evidence="8">The sequence shown here is derived from an EMBL/GenBank/DDBJ whole genome shotgun (WGS) entry which is preliminary data.</text>
</comment>
<comment type="similarity">
    <text evidence="2">Belongs to the ESF1 family.</text>
</comment>
<feature type="region of interest" description="Disordered" evidence="5">
    <location>
        <begin position="38"/>
        <end position="201"/>
    </location>
</feature>
<evidence type="ECO:0000256" key="3">
    <source>
        <dbReference type="ARBA" id="ARBA00023054"/>
    </source>
</evidence>
<keyword evidence="9" id="KW-1185">Reference proteome</keyword>
<dbReference type="Pfam" id="PF08159">
    <property type="entry name" value="NUC153"/>
    <property type="match status" value="1"/>
</dbReference>
<evidence type="ECO:0000259" key="7">
    <source>
        <dbReference type="Pfam" id="PF25121"/>
    </source>
</evidence>
<keyword evidence="4" id="KW-0539">Nucleus</keyword>
<dbReference type="PANTHER" id="PTHR12202">
    <property type="entry name" value="ESF1 HOMOLOG"/>
    <property type="match status" value="1"/>
</dbReference>
<dbReference type="InterPro" id="IPR056750">
    <property type="entry name" value="RRM_ESF1"/>
</dbReference>
<feature type="compositionally biased region" description="Basic residues" evidence="5">
    <location>
        <begin position="743"/>
        <end position="753"/>
    </location>
</feature>
<dbReference type="Pfam" id="PF25121">
    <property type="entry name" value="RRM_ESF1"/>
    <property type="match status" value="2"/>
</dbReference>
<dbReference type="EMBL" id="RSCD01000023">
    <property type="protein sequence ID" value="RSH83745.1"/>
    <property type="molecule type" value="Genomic_DNA"/>
</dbReference>
<feature type="compositionally biased region" description="Acidic residues" evidence="5">
    <location>
        <begin position="179"/>
        <end position="194"/>
    </location>
</feature>
<feature type="compositionally biased region" description="Acidic residues" evidence="5">
    <location>
        <begin position="113"/>
        <end position="130"/>
    </location>
</feature>
<comment type="subcellular location">
    <subcellularLocation>
        <location evidence="1">Nucleus</location>
        <location evidence="1">Nucleolus</location>
    </subcellularLocation>
</comment>
<feature type="compositionally biased region" description="Acidic residues" evidence="5">
    <location>
        <begin position="325"/>
        <end position="339"/>
    </location>
</feature>
<evidence type="ECO:0000256" key="2">
    <source>
        <dbReference type="ARBA" id="ARBA00009087"/>
    </source>
</evidence>
<dbReference type="Proteomes" id="UP000279259">
    <property type="component" value="Unassembled WGS sequence"/>
</dbReference>
<feature type="compositionally biased region" description="Basic residues" evidence="5">
    <location>
        <begin position="259"/>
        <end position="268"/>
    </location>
</feature>